<sequence length="130" mass="15196">MEYTAKQFTPQLEQHIHTVEKSMQELLKSIYAQYKEAFEKKGMEISVEVIREGENPFQPGYHATIQVGILEKDEFLDSLFIPIWHCVRTFWGIRSSRKLPGSKITGELLEETEEEITKEVVGYLEMQLED</sequence>
<dbReference type="EMBL" id="CP009920">
    <property type="protein sequence ID" value="AJI21741.1"/>
    <property type="molecule type" value="Genomic_DNA"/>
</dbReference>
<dbReference type="KEGG" id="bmeg:BG04_12"/>
<gene>
    <name evidence="1" type="ORF">BG04_12</name>
</gene>
<proteinExistence type="predicted"/>
<evidence type="ECO:0000313" key="1">
    <source>
        <dbReference type="EMBL" id="AJI21741.1"/>
    </source>
</evidence>
<name>A0A0B6ADZ6_PRIM2</name>
<organism evidence="1 2">
    <name type="scientific">Priestia megaterium (strain ATCC 14581 / DSM 32 / CCUG 1817 / JCM 2506 / NBRC 15308 / NCIMB 9376 / NCTC 10342 / NRRL B-14308 / VKM B-512 / Ford 19)</name>
    <name type="common">Bacillus megaterium</name>
    <dbReference type="NCBI Taxonomy" id="1348623"/>
    <lineage>
        <taxon>Bacteria</taxon>
        <taxon>Bacillati</taxon>
        <taxon>Bacillota</taxon>
        <taxon>Bacilli</taxon>
        <taxon>Bacillales</taxon>
        <taxon>Bacillaceae</taxon>
        <taxon>Priestia</taxon>
    </lineage>
</organism>
<dbReference type="PATRIC" id="fig|592022.4.peg.3082"/>
<evidence type="ECO:0000313" key="2">
    <source>
        <dbReference type="Proteomes" id="UP000031829"/>
    </source>
</evidence>
<dbReference type="Proteomes" id="UP000031829">
    <property type="component" value="Chromosome"/>
</dbReference>
<protein>
    <submittedName>
        <fullName evidence="1">Uncharacterized protein</fullName>
    </submittedName>
</protein>
<accession>A0A0B6ADZ6</accession>
<dbReference type="RefSeq" id="WP_013083851.1">
    <property type="nucleotide sequence ID" value="NZ_BCVB01000006.1"/>
</dbReference>
<dbReference type="AlphaFoldDB" id="A0A0B6ADZ6"/>
<dbReference type="GeneID" id="93643539"/>
<dbReference type="HOGENOM" id="CLU_1933720_0_0_9"/>
<reference evidence="1 2" key="1">
    <citation type="journal article" date="2015" name="Genome Announc.">
        <title>Complete genome sequences for 35 biothreat assay-relevant bacillus species.</title>
        <authorList>
            <person name="Johnson S.L."/>
            <person name="Daligault H.E."/>
            <person name="Davenport K.W."/>
            <person name="Jaissle J."/>
            <person name="Frey K.G."/>
            <person name="Ladner J.T."/>
            <person name="Broomall S.M."/>
            <person name="Bishop-Lilly K.A."/>
            <person name="Bruce D.C."/>
            <person name="Gibbons H.S."/>
            <person name="Coyne S.R."/>
            <person name="Lo C.C."/>
            <person name="Meincke L."/>
            <person name="Munk A.C."/>
            <person name="Koroleva G.I."/>
            <person name="Rosenzweig C.N."/>
            <person name="Palacios G.F."/>
            <person name="Redden C.L."/>
            <person name="Minogue T.D."/>
            <person name="Chain P.S."/>
        </authorList>
    </citation>
    <scope>NUCLEOTIDE SEQUENCE [LARGE SCALE GENOMIC DNA]</scope>
    <source>
        <strain evidence="2">ATCC 14581 / DSM 32 / JCM 2506 / NBRC 15308 / NCIMB 9376 / NCTC 10342 / NRRL B-14308 / VKM B-512</strain>
    </source>
</reference>